<feature type="compositionally biased region" description="Low complexity" evidence="1">
    <location>
        <begin position="18"/>
        <end position="27"/>
    </location>
</feature>
<keyword evidence="3" id="KW-1185">Reference proteome</keyword>
<evidence type="ECO:0000313" key="2">
    <source>
        <dbReference type="EMBL" id="SDF67062.1"/>
    </source>
</evidence>
<accession>A0A1G7MZB6</accession>
<dbReference type="SUPFAM" id="SSF110849">
    <property type="entry name" value="ParB/Sulfiredoxin"/>
    <property type="match status" value="1"/>
</dbReference>
<evidence type="ECO:0000313" key="3">
    <source>
        <dbReference type="Proteomes" id="UP000198994"/>
    </source>
</evidence>
<dbReference type="OrthoDB" id="7812516at2"/>
<dbReference type="STRING" id="282683.SAMN04488105_1469"/>
<sequence length="353" mass="38098">MAKRKRLTPASPDFLGGSPAPTASPVASPTPAPAPSAGPSAARPSLSAASTPPIAQVAGGAARNAAFEEVTALITEARREGRLIQPLPLSEIDSGYLVRDRISVPEEDQQSLRESLRARGQQMAIEVVDLGEGGEPRYGLISGWRRLSSLRALFEETGEARFSTVLARIRPPQAAGEAYVSMVEENEIRLGLSYYERARIATKAVEAGAFEHDEAALSALYASASRPRRSKIRSFAELVRRLDELLRFPASLGERIGLEMARALREDPGFEARLAAALDKAAPESAEAEQEAIRKALKTPAVSRAKRPEALKQGRISGPVELHWQEDRGEIVLSGAGVTEELRQRLEAWLAGK</sequence>
<feature type="region of interest" description="Disordered" evidence="1">
    <location>
        <begin position="1"/>
        <end position="52"/>
    </location>
</feature>
<gene>
    <name evidence="2" type="ORF">SAMN04488105_1469</name>
</gene>
<dbReference type="InterPro" id="IPR036086">
    <property type="entry name" value="ParB/Sulfiredoxin_sf"/>
</dbReference>
<dbReference type="EMBL" id="FNAV01000046">
    <property type="protein sequence ID" value="SDF67062.1"/>
    <property type="molecule type" value="Genomic_DNA"/>
</dbReference>
<evidence type="ECO:0008006" key="4">
    <source>
        <dbReference type="Google" id="ProtNLM"/>
    </source>
</evidence>
<feature type="compositionally biased region" description="Low complexity" evidence="1">
    <location>
        <begin position="37"/>
        <end position="52"/>
    </location>
</feature>
<name>A0A1G7MZB6_9RHOB</name>
<reference evidence="3" key="1">
    <citation type="submission" date="2016-10" db="EMBL/GenBank/DDBJ databases">
        <authorList>
            <person name="Varghese N."/>
            <person name="Submissions S."/>
        </authorList>
    </citation>
    <scope>NUCLEOTIDE SEQUENCE [LARGE SCALE GENOMIC DNA]</scope>
    <source>
        <strain evidence="3">DSM 10146</strain>
    </source>
</reference>
<dbReference type="RefSeq" id="WP_089964251.1">
    <property type="nucleotide sequence ID" value="NZ_FNAV01000046.1"/>
</dbReference>
<organism evidence="2 3">
    <name type="scientific">Salipiger thiooxidans</name>
    <dbReference type="NCBI Taxonomy" id="282683"/>
    <lineage>
        <taxon>Bacteria</taxon>
        <taxon>Pseudomonadati</taxon>
        <taxon>Pseudomonadota</taxon>
        <taxon>Alphaproteobacteria</taxon>
        <taxon>Rhodobacterales</taxon>
        <taxon>Roseobacteraceae</taxon>
        <taxon>Salipiger</taxon>
    </lineage>
</organism>
<protein>
    <recommendedName>
        <fullName evidence="4">Chromosome partitioning protein, ParB family</fullName>
    </recommendedName>
</protein>
<dbReference type="AlphaFoldDB" id="A0A1G7MZB6"/>
<evidence type="ECO:0000256" key="1">
    <source>
        <dbReference type="SAM" id="MobiDB-lite"/>
    </source>
</evidence>
<dbReference type="Proteomes" id="UP000198994">
    <property type="component" value="Unassembled WGS sequence"/>
</dbReference>
<proteinExistence type="predicted"/>